<dbReference type="EMBL" id="BARU01011045">
    <property type="protein sequence ID" value="GAH40490.1"/>
    <property type="molecule type" value="Genomic_DNA"/>
</dbReference>
<protein>
    <submittedName>
        <fullName evidence="1">Uncharacterized protein</fullName>
    </submittedName>
</protein>
<gene>
    <name evidence="1" type="ORF">S03H2_20855</name>
</gene>
<reference evidence="1" key="1">
    <citation type="journal article" date="2014" name="Front. Microbiol.">
        <title>High frequency of phylogenetically diverse reductive dehalogenase-homologous genes in deep subseafloor sedimentary metagenomes.</title>
        <authorList>
            <person name="Kawai M."/>
            <person name="Futagami T."/>
            <person name="Toyoda A."/>
            <person name="Takaki Y."/>
            <person name="Nishi S."/>
            <person name="Hori S."/>
            <person name="Arai W."/>
            <person name="Tsubouchi T."/>
            <person name="Morono Y."/>
            <person name="Uchiyama I."/>
            <person name="Ito T."/>
            <person name="Fujiyama A."/>
            <person name="Inagaki F."/>
            <person name="Takami H."/>
        </authorList>
    </citation>
    <scope>NUCLEOTIDE SEQUENCE</scope>
    <source>
        <strain evidence="1">Expedition CK06-06</strain>
    </source>
</reference>
<proteinExistence type="predicted"/>
<comment type="caution">
    <text evidence="1">The sequence shown here is derived from an EMBL/GenBank/DDBJ whole genome shotgun (WGS) entry which is preliminary data.</text>
</comment>
<dbReference type="AlphaFoldDB" id="X1G6Q7"/>
<accession>X1G6Q7</accession>
<evidence type="ECO:0000313" key="1">
    <source>
        <dbReference type="EMBL" id="GAH40490.1"/>
    </source>
</evidence>
<sequence length="53" mass="6254">MYNNPQIAKIYKIFGSGIKYDSFLLCCFFTKYPVIIIPIIDNPVKIKYNKYGR</sequence>
<organism evidence="1">
    <name type="scientific">marine sediment metagenome</name>
    <dbReference type="NCBI Taxonomy" id="412755"/>
    <lineage>
        <taxon>unclassified sequences</taxon>
        <taxon>metagenomes</taxon>
        <taxon>ecological metagenomes</taxon>
    </lineage>
</organism>
<name>X1G6Q7_9ZZZZ</name>